<dbReference type="EMBL" id="JBGFUD010002577">
    <property type="protein sequence ID" value="MFH4977750.1"/>
    <property type="molecule type" value="Genomic_DNA"/>
</dbReference>
<comment type="similarity">
    <text evidence="1">Belongs to the 1-acyl-sn-glycerol-3-phosphate acyltransferase family.</text>
</comment>
<reference evidence="6 7" key="1">
    <citation type="submission" date="2024-08" db="EMBL/GenBank/DDBJ databases">
        <title>Gnathostoma spinigerum genome.</title>
        <authorList>
            <person name="Gonzalez-Bertolin B."/>
            <person name="Monzon S."/>
            <person name="Zaballos A."/>
            <person name="Jimenez P."/>
            <person name="Dekumyoy P."/>
            <person name="Varona S."/>
            <person name="Cuesta I."/>
            <person name="Sumanam S."/>
            <person name="Adisakwattana P."/>
            <person name="Gasser R.B."/>
            <person name="Hernandez-Gonzalez A."/>
            <person name="Young N.D."/>
            <person name="Perteguer M.J."/>
        </authorList>
    </citation>
    <scope>NUCLEOTIDE SEQUENCE [LARGE SCALE GENOMIC DNA]</scope>
    <source>
        <strain evidence="6">AL3</strain>
        <tissue evidence="6">Liver</tissue>
    </source>
</reference>
<organism evidence="6 7">
    <name type="scientific">Gnathostoma spinigerum</name>
    <dbReference type="NCBI Taxonomy" id="75299"/>
    <lineage>
        <taxon>Eukaryota</taxon>
        <taxon>Metazoa</taxon>
        <taxon>Ecdysozoa</taxon>
        <taxon>Nematoda</taxon>
        <taxon>Chromadorea</taxon>
        <taxon>Rhabditida</taxon>
        <taxon>Spirurina</taxon>
        <taxon>Gnathostomatomorpha</taxon>
        <taxon>Gnathostomatoidea</taxon>
        <taxon>Gnathostomatidae</taxon>
        <taxon>Gnathostoma</taxon>
    </lineage>
</organism>
<name>A0ABD6ECJ5_9BILA</name>
<keyword evidence="3" id="KW-0012">Acyltransferase</keyword>
<evidence type="ECO:0000256" key="4">
    <source>
        <dbReference type="SAM" id="Phobius"/>
    </source>
</evidence>
<keyword evidence="4" id="KW-0472">Membrane</keyword>
<dbReference type="SUPFAM" id="SSF69593">
    <property type="entry name" value="Glycerol-3-phosphate (1)-acyltransferase"/>
    <property type="match status" value="1"/>
</dbReference>
<dbReference type="PANTHER" id="PTHR10983">
    <property type="entry name" value="1-ACYLGLYCEROL-3-PHOSPHATE ACYLTRANSFERASE-RELATED"/>
    <property type="match status" value="1"/>
</dbReference>
<keyword evidence="2" id="KW-0808">Transferase</keyword>
<dbReference type="CDD" id="cd07990">
    <property type="entry name" value="LPLAT_LCLAT1-like"/>
    <property type="match status" value="1"/>
</dbReference>
<dbReference type="InterPro" id="IPR032098">
    <property type="entry name" value="Acyltransf_C"/>
</dbReference>
<sequence>MSDDSSDSDIQDDSVYYPGDKSAWSQMTNWERLLWLLRAPIRTCICFTNVTVFFFAYLGFMLPILWARTVWPRLYWFCEGKLYRWLQAFIGYWGYTAGYDVYEYGDDMSELCEERTLILCNHQSTADVPTLMAVLQSKGVASRKVMWLMDVMFRWTTFGIVGAMHGDYFIRQGRATRERELLRFKEHLCKVFWDRDRRWIIIFPEGGFYYKRIESSQRYGRENGYPFLRYTTLPRLGATKAILEQVGPRDDEEREDYQSKHRTGKLKLIKDTVGAIRERKYVKETRPPIKFVVDMTIAYPHGMPLSLATLLLGTREKCDIAVNYRIFKADEVPFHDEEKLRDWMYKVYQEKDDLLASYYACGEFVKGEEGTRVYFPWWKIISQYFFWLFAFYFQYRFYSWLILWPFKSLGFFA</sequence>
<dbReference type="Proteomes" id="UP001608902">
    <property type="component" value="Unassembled WGS sequence"/>
</dbReference>
<evidence type="ECO:0000256" key="2">
    <source>
        <dbReference type="ARBA" id="ARBA00022679"/>
    </source>
</evidence>
<feature type="transmembrane region" description="Helical" evidence="4">
    <location>
        <begin position="44"/>
        <end position="66"/>
    </location>
</feature>
<evidence type="ECO:0000313" key="7">
    <source>
        <dbReference type="Proteomes" id="UP001608902"/>
    </source>
</evidence>
<proteinExistence type="inferred from homology"/>
<evidence type="ECO:0000259" key="5">
    <source>
        <dbReference type="SMART" id="SM00563"/>
    </source>
</evidence>
<accession>A0ABD6ECJ5</accession>
<dbReference type="PANTHER" id="PTHR10983:SF2">
    <property type="entry name" value="ACYL-COA:LYSOPHOSPHATIDYLGLYCEROL ACYLTRANSFERASE 1"/>
    <property type="match status" value="1"/>
</dbReference>
<dbReference type="InterPro" id="IPR002123">
    <property type="entry name" value="Plipid/glycerol_acylTrfase"/>
</dbReference>
<comment type="caution">
    <text evidence="6">The sequence shown here is derived from an EMBL/GenBank/DDBJ whole genome shotgun (WGS) entry which is preliminary data.</text>
</comment>
<keyword evidence="7" id="KW-1185">Reference proteome</keyword>
<feature type="domain" description="Phospholipid/glycerol acyltransferase" evidence="5">
    <location>
        <begin position="116"/>
        <end position="240"/>
    </location>
</feature>
<feature type="transmembrane region" description="Helical" evidence="4">
    <location>
        <begin position="384"/>
        <end position="406"/>
    </location>
</feature>
<keyword evidence="4" id="KW-0812">Transmembrane</keyword>
<protein>
    <recommendedName>
        <fullName evidence="5">Phospholipid/glycerol acyltransferase domain-containing protein</fullName>
    </recommendedName>
</protein>
<evidence type="ECO:0000313" key="6">
    <source>
        <dbReference type="EMBL" id="MFH4977750.1"/>
    </source>
</evidence>
<dbReference type="GO" id="GO:0016746">
    <property type="term" value="F:acyltransferase activity"/>
    <property type="evidence" value="ECO:0007669"/>
    <property type="project" value="UniProtKB-KW"/>
</dbReference>
<feature type="transmembrane region" description="Helical" evidence="4">
    <location>
        <begin position="152"/>
        <end position="170"/>
    </location>
</feature>
<dbReference type="AlphaFoldDB" id="A0ABD6ECJ5"/>
<gene>
    <name evidence="6" type="ORF">AB6A40_004459</name>
</gene>
<dbReference type="Pfam" id="PF01553">
    <property type="entry name" value="Acyltransferase"/>
    <property type="match status" value="1"/>
</dbReference>
<dbReference type="SMART" id="SM00563">
    <property type="entry name" value="PlsC"/>
    <property type="match status" value="1"/>
</dbReference>
<evidence type="ECO:0000256" key="1">
    <source>
        <dbReference type="ARBA" id="ARBA00008655"/>
    </source>
</evidence>
<keyword evidence="4" id="KW-1133">Transmembrane helix</keyword>
<dbReference type="Pfam" id="PF16076">
    <property type="entry name" value="Acyltransf_C"/>
    <property type="match status" value="1"/>
</dbReference>
<evidence type="ECO:0000256" key="3">
    <source>
        <dbReference type="ARBA" id="ARBA00023315"/>
    </source>
</evidence>